<evidence type="ECO:0000313" key="3">
    <source>
        <dbReference type="Proteomes" id="UP001320460"/>
    </source>
</evidence>
<sequence>MRNFGGRSQEWYLVFNHMYLLVFIDINFLSYTHNYTHLLDYKLSIDGAPVANLI</sequence>
<gene>
    <name evidence="2" type="ORF">PDTA9734_00810</name>
</gene>
<organism evidence="2 3">
    <name type="scientific">Phytobacter diazotrophicus</name>
    <dbReference type="NCBI Taxonomy" id="395631"/>
    <lineage>
        <taxon>Bacteria</taxon>
        <taxon>Pseudomonadati</taxon>
        <taxon>Pseudomonadota</taxon>
        <taxon>Gammaproteobacteria</taxon>
        <taxon>Enterobacterales</taxon>
        <taxon>Enterobacteriaceae</taxon>
        <taxon>Phytobacter</taxon>
    </lineage>
</organism>
<reference evidence="2 3" key="1">
    <citation type="submission" date="2021-12" db="EMBL/GenBank/DDBJ databases">
        <title>Complete genome sequence of Phytobacter diazotrophicus TA9734.</title>
        <authorList>
            <person name="Kubota H."/>
            <person name="Nakayama Y."/>
            <person name="Ariyoshi T."/>
        </authorList>
    </citation>
    <scope>NUCLEOTIDE SEQUENCE [LARGE SCALE GENOMIC DNA]</scope>
    <source>
        <strain evidence="2 3">TA9734</strain>
    </source>
</reference>
<keyword evidence="1" id="KW-0472">Membrane</keyword>
<keyword evidence="1" id="KW-0812">Transmembrane</keyword>
<accession>A0ABM7VNN9</accession>
<feature type="transmembrane region" description="Helical" evidence="1">
    <location>
        <begin position="12"/>
        <end position="31"/>
    </location>
</feature>
<name>A0ABM7VNN9_9ENTR</name>
<dbReference type="EMBL" id="AP025334">
    <property type="protein sequence ID" value="BDD48594.1"/>
    <property type="molecule type" value="Genomic_DNA"/>
</dbReference>
<proteinExistence type="predicted"/>
<evidence type="ECO:0000256" key="1">
    <source>
        <dbReference type="SAM" id="Phobius"/>
    </source>
</evidence>
<keyword evidence="1" id="KW-1133">Transmembrane helix</keyword>
<evidence type="ECO:0000313" key="2">
    <source>
        <dbReference type="EMBL" id="BDD48594.1"/>
    </source>
</evidence>
<keyword evidence="3" id="KW-1185">Reference proteome</keyword>
<dbReference type="Proteomes" id="UP001320460">
    <property type="component" value="Chromosome"/>
</dbReference>
<protein>
    <submittedName>
        <fullName evidence="2">Uncharacterized protein</fullName>
    </submittedName>
</protein>